<gene>
    <name evidence="2" type="ORF">LCGC14_1065190</name>
</gene>
<sequence>MKLLKSKRAVNDISIATGIILVFVLLGVLLPFVNDAFDVEGSDINTQSLETNVGEEIENINSIGAFTVLLSVLKMFFWTFGDLPFWLDAIFLVFRIMLALIIARNVWIGGGG</sequence>
<protein>
    <submittedName>
        <fullName evidence="2">Uncharacterized protein</fullName>
    </submittedName>
</protein>
<reference evidence="2" key="1">
    <citation type="journal article" date="2015" name="Nature">
        <title>Complex archaea that bridge the gap between prokaryotes and eukaryotes.</title>
        <authorList>
            <person name="Spang A."/>
            <person name="Saw J.H."/>
            <person name="Jorgensen S.L."/>
            <person name="Zaremba-Niedzwiedzka K."/>
            <person name="Martijn J."/>
            <person name="Lind A.E."/>
            <person name="van Eijk R."/>
            <person name="Schleper C."/>
            <person name="Guy L."/>
            <person name="Ettema T.J."/>
        </authorList>
    </citation>
    <scope>NUCLEOTIDE SEQUENCE</scope>
</reference>
<evidence type="ECO:0000313" key="2">
    <source>
        <dbReference type="EMBL" id="KKN07612.1"/>
    </source>
</evidence>
<dbReference type="EMBL" id="LAZR01004549">
    <property type="protein sequence ID" value="KKN07612.1"/>
    <property type="molecule type" value="Genomic_DNA"/>
</dbReference>
<proteinExistence type="predicted"/>
<keyword evidence="1" id="KW-0472">Membrane</keyword>
<feature type="transmembrane region" description="Helical" evidence="1">
    <location>
        <begin position="85"/>
        <end position="107"/>
    </location>
</feature>
<feature type="transmembrane region" description="Helical" evidence="1">
    <location>
        <begin position="12"/>
        <end position="33"/>
    </location>
</feature>
<accession>A0A0F9N6V7</accession>
<keyword evidence="1" id="KW-1133">Transmembrane helix</keyword>
<keyword evidence="1" id="KW-0812">Transmembrane</keyword>
<name>A0A0F9N6V7_9ZZZZ</name>
<dbReference type="AlphaFoldDB" id="A0A0F9N6V7"/>
<evidence type="ECO:0000256" key="1">
    <source>
        <dbReference type="SAM" id="Phobius"/>
    </source>
</evidence>
<comment type="caution">
    <text evidence="2">The sequence shown here is derived from an EMBL/GenBank/DDBJ whole genome shotgun (WGS) entry which is preliminary data.</text>
</comment>
<organism evidence="2">
    <name type="scientific">marine sediment metagenome</name>
    <dbReference type="NCBI Taxonomy" id="412755"/>
    <lineage>
        <taxon>unclassified sequences</taxon>
        <taxon>metagenomes</taxon>
        <taxon>ecological metagenomes</taxon>
    </lineage>
</organism>